<sequence>MPESSNSNLGWLAELFLRYEQRRGMTRLVERKQIGPLAVQRPFYPENGISHTYLLHPPGGVVGGDQIHINVEVGPDCHSLLTTPGATKFYRSTGVTATQKQTLIVKDNGILEWLPQENIFFPNSHCDLNTHVILTSAAKFIGWEIQCFGRPTLNEVFSSGQIRCSTRIELDNQLISLESLYLEQLDPDKQSAGMRQYPMIGTLYIYPYSEDLKIELQNTLSLYQQRCNEALEYGLTDIDGLIAIRLLGKHTEPMMGCFVEVWKRTRLHWFGVEPTVPRIWAT</sequence>
<dbReference type="RefSeq" id="WP_005303999.1">
    <property type="nucleotide sequence ID" value="NZ_CP018298.1"/>
</dbReference>
<evidence type="ECO:0000256" key="2">
    <source>
        <dbReference type="ARBA" id="ARBA00022988"/>
    </source>
</evidence>
<comment type="similarity">
    <text evidence="1 4">Belongs to the UreD family.</text>
</comment>
<name>A0A2T3Q8G9_PHODM</name>
<reference evidence="5 6" key="1">
    <citation type="submission" date="2018-06" db="EMBL/GenBank/DDBJ databases">
        <authorList>
            <consortium name="Pathogen Informatics"/>
            <person name="Doyle S."/>
        </authorList>
    </citation>
    <scope>NUCLEOTIDE SEQUENCE [LARGE SCALE GENOMIC DNA]</scope>
    <source>
        <strain evidence="5 6">NCTC11647</strain>
    </source>
</reference>
<keyword evidence="2 4" id="KW-0996">Nickel insertion</keyword>
<dbReference type="AlphaFoldDB" id="A0A2T3Q8G9"/>
<keyword evidence="3 4" id="KW-0143">Chaperone</keyword>
<dbReference type="Proteomes" id="UP000251647">
    <property type="component" value="Unassembled WGS sequence"/>
</dbReference>
<proteinExistence type="inferred from homology"/>
<evidence type="ECO:0000256" key="1">
    <source>
        <dbReference type="ARBA" id="ARBA00007177"/>
    </source>
</evidence>
<gene>
    <name evidence="4 5" type="primary">ureD</name>
    <name evidence="5" type="ORF">NCTC11647_03315</name>
</gene>
<organism evidence="5 6">
    <name type="scientific">Photobacterium damselae</name>
    <dbReference type="NCBI Taxonomy" id="38293"/>
    <lineage>
        <taxon>Bacteria</taxon>
        <taxon>Pseudomonadati</taxon>
        <taxon>Pseudomonadota</taxon>
        <taxon>Gammaproteobacteria</taxon>
        <taxon>Vibrionales</taxon>
        <taxon>Vibrionaceae</taxon>
        <taxon>Photobacterium</taxon>
    </lineage>
</organism>
<dbReference type="HAMAP" id="MF_01384">
    <property type="entry name" value="UreD"/>
    <property type="match status" value="1"/>
</dbReference>
<dbReference type="EMBL" id="UATL01000005">
    <property type="protein sequence ID" value="SPY44374.1"/>
    <property type="molecule type" value="Genomic_DNA"/>
</dbReference>
<evidence type="ECO:0000256" key="3">
    <source>
        <dbReference type="ARBA" id="ARBA00023186"/>
    </source>
</evidence>
<comment type="function">
    <text evidence="4">Required for maturation of urease via the functional incorporation of the urease nickel metallocenter.</text>
</comment>
<dbReference type="GO" id="GO:0016151">
    <property type="term" value="F:nickel cation binding"/>
    <property type="evidence" value="ECO:0007669"/>
    <property type="project" value="UniProtKB-UniRule"/>
</dbReference>
<dbReference type="InterPro" id="IPR002669">
    <property type="entry name" value="UreD"/>
</dbReference>
<protein>
    <recommendedName>
        <fullName evidence="4">Urease accessory protein UreD</fullName>
    </recommendedName>
</protein>
<dbReference type="PANTHER" id="PTHR33643">
    <property type="entry name" value="UREASE ACCESSORY PROTEIN D"/>
    <property type="match status" value="1"/>
</dbReference>
<evidence type="ECO:0000313" key="5">
    <source>
        <dbReference type="EMBL" id="SPY44374.1"/>
    </source>
</evidence>
<evidence type="ECO:0000313" key="6">
    <source>
        <dbReference type="Proteomes" id="UP000251647"/>
    </source>
</evidence>
<dbReference type="PANTHER" id="PTHR33643:SF1">
    <property type="entry name" value="UREASE ACCESSORY PROTEIN D"/>
    <property type="match status" value="1"/>
</dbReference>
<dbReference type="OrthoDB" id="9798842at2"/>
<dbReference type="GO" id="GO:0005737">
    <property type="term" value="C:cytoplasm"/>
    <property type="evidence" value="ECO:0007669"/>
    <property type="project" value="UniProtKB-SubCell"/>
</dbReference>
<dbReference type="Pfam" id="PF01774">
    <property type="entry name" value="UreD"/>
    <property type="match status" value="1"/>
</dbReference>
<evidence type="ECO:0000256" key="4">
    <source>
        <dbReference type="HAMAP-Rule" id="MF_01384"/>
    </source>
</evidence>
<comment type="subcellular location">
    <subcellularLocation>
        <location evidence="4">Cytoplasm</location>
    </subcellularLocation>
</comment>
<accession>A0A2T3Q8G9</accession>
<keyword evidence="4" id="KW-0963">Cytoplasm</keyword>
<comment type="subunit">
    <text evidence="4">UreD, UreF and UreG form a complex that acts as a GTP-hydrolysis-dependent molecular chaperone, activating the urease apoprotein by helping to assemble the nickel containing metallocenter of UreC. The UreE protein probably delivers the nickel.</text>
</comment>